<comment type="caution">
    <text evidence="1">The sequence shown here is derived from an EMBL/GenBank/DDBJ whole genome shotgun (WGS) entry which is preliminary data.</text>
</comment>
<dbReference type="eggNOG" id="ENOG5030Q4W">
    <property type="taxonomic scope" value="Bacteria"/>
</dbReference>
<reference evidence="2" key="1">
    <citation type="journal article" date="2014" name="Sci. Data">
        <title>Genomes of diverse isolates of the marine cyanobacterium Prochlorococcus.</title>
        <authorList>
            <person name="Biller S."/>
            <person name="Berube P."/>
            <person name="Thompson J."/>
            <person name="Kelly L."/>
            <person name="Roggensack S."/>
            <person name="Awad L."/>
            <person name="Roache-Johnson K."/>
            <person name="Ding H."/>
            <person name="Giovannoni S.J."/>
            <person name="Moore L.R."/>
            <person name="Chisholm S.W."/>
        </authorList>
    </citation>
    <scope>NUCLEOTIDE SEQUENCE [LARGE SCALE GENOMIC DNA]</scope>
    <source>
        <strain evidence="2">SB</strain>
    </source>
</reference>
<dbReference type="InterPro" id="IPR012663">
    <property type="entry name" value="CHP02450_Tryp"/>
</dbReference>
<evidence type="ECO:0000313" key="2">
    <source>
        <dbReference type="Proteomes" id="UP000030345"/>
    </source>
</evidence>
<organism evidence="1 2">
    <name type="scientific">Prochlorococcus marinus str. SB</name>
    <dbReference type="NCBI Taxonomy" id="59926"/>
    <lineage>
        <taxon>Bacteria</taxon>
        <taxon>Bacillati</taxon>
        <taxon>Cyanobacteriota</taxon>
        <taxon>Cyanophyceae</taxon>
        <taxon>Synechococcales</taxon>
        <taxon>Prochlorococcaceae</taxon>
        <taxon>Prochlorococcus</taxon>
    </lineage>
</organism>
<dbReference type="Pfam" id="PF09493">
    <property type="entry name" value="DUF2389"/>
    <property type="match status" value="1"/>
</dbReference>
<protein>
    <recommendedName>
        <fullName evidence="3">TIGR02450 family Trp-rich protein</fullName>
    </recommendedName>
</protein>
<evidence type="ECO:0008006" key="3">
    <source>
        <dbReference type="Google" id="ProtNLM"/>
    </source>
</evidence>
<sequence>MENFWTSNKPIKGLRHFVLVNETREQGNIIFLMVSVLDSEINLKTTYEELINSGNWYMGWLNLPKLQSITEEYVIYKSINKGAGSDEIFINEDSLLNIS</sequence>
<dbReference type="OrthoDB" id="514092at2"/>
<evidence type="ECO:0000313" key="1">
    <source>
        <dbReference type="EMBL" id="KGG07903.1"/>
    </source>
</evidence>
<dbReference type="Proteomes" id="UP000030345">
    <property type="component" value="Unassembled WGS sequence"/>
</dbReference>
<accession>A0A0A2B1D4</accession>
<dbReference type="AlphaFoldDB" id="A0A0A2B1D4"/>
<dbReference type="RefSeq" id="WP_032519256.1">
    <property type="nucleotide sequence ID" value="NZ_CP138981.1"/>
</dbReference>
<name>A0A0A2B1D4_PROMR</name>
<dbReference type="STRING" id="59926.EV02_0571"/>
<dbReference type="EMBL" id="JNAS01000002">
    <property type="protein sequence ID" value="KGG07903.1"/>
    <property type="molecule type" value="Genomic_DNA"/>
</dbReference>
<proteinExistence type="predicted"/>
<dbReference type="NCBIfam" id="TIGR02450">
    <property type="entry name" value="TIGR02450 family Trp-rich protein"/>
    <property type="match status" value="1"/>
</dbReference>
<gene>
    <name evidence="1" type="ORF">EV02_0571</name>
</gene>